<feature type="domain" description="N-acetyltransferase" evidence="1">
    <location>
        <begin position="88"/>
        <end position="166"/>
    </location>
</feature>
<dbReference type="CDD" id="cd04301">
    <property type="entry name" value="NAT_SF"/>
    <property type="match status" value="1"/>
</dbReference>
<proteinExistence type="predicted"/>
<accession>A0A194SCB3</accession>
<dbReference type="SUPFAM" id="SSF55729">
    <property type="entry name" value="Acyl-CoA N-acyltransferases (Nat)"/>
    <property type="match status" value="1"/>
</dbReference>
<evidence type="ECO:0000259" key="1">
    <source>
        <dbReference type="Pfam" id="PF00583"/>
    </source>
</evidence>
<gene>
    <name evidence="2" type="ORF">RHOBADRAFT_64361</name>
</gene>
<reference evidence="2 3" key="1">
    <citation type="journal article" date="2015" name="Front. Microbiol.">
        <title>Genome sequence of the plant growth promoting endophytic yeast Rhodotorula graminis WP1.</title>
        <authorList>
            <person name="Firrincieli A."/>
            <person name="Otillar R."/>
            <person name="Salamov A."/>
            <person name="Schmutz J."/>
            <person name="Khan Z."/>
            <person name="Redman R.S."/>
            <person name="Fleck N.D."/>
            <person name="Lindquist E."/>
            <person name="Grigoriev I.V."/>
            <person name="Doty S.L."/>
        </authorList>
    </citation>
    <scope>NUCLEOTIDE SEQUENCE [LARGE SCALE GENOMIC DNA]</scope>
    <source>
        <strain evidence="2 3">WP1</strain>
    </source>
</reference>
<evidence type="ECO:0000313" key="3">
    <source>
        <dbReference type="Proteomes" id="UP000053890"/>
    </source>
</evidence>
<dbReference type="OMA" id="STVWIKS"/>
<dbReference type="Gene3D" id="3.40.630.30">
    <property type="match status" value="1"/>
</dbReference>
<dbReference type="EMBL" id="KQ474073">
    <property type="protein sequence ID" value="KPV78242.1"/>
    <property type="molecule type" value="Genomic_DNA"/>
</dbReference>
<dbReference type="Pfam" id="PF00583">
    <property type="entry name" value="Acetyltransf_1"/>
    <property type="match status" value="1"/>
</dbReference>
<keyword evidence="3" id="KW-1185">Reference proteome</keyword>
<organism evidence="2 3">
    <name type="scientific">Rhodotorula graminis (strain WP1)</name>
    <dbReference type="NCBI Taxonomy" id="578459"/>
    <lineage>
        <taxon>Eukaryota</taxon>
        <taxon>Fungi</taxon>
        <taxon>Dikarya</taxon>
        <taxon>Basidiomycota</taxon>
        <taxon>Pucciniomycotina</taxon>
        <taxon>Microbotryomycetes</taxon>
        <taxon>Sporidiobolales</taxon>
        <taxon>Sporidiobolaceae</taxon>
        <taxon>Rhodotorula</taxon>
    </lineage>
</organism>
<dbReference type="OrthoDB" id="2326446at2759"/>
<dbReference type="InterPro" id="IPR000182">
    <property type="entry name" value="GNAT_dom"/>
</dbReference>
<dbReference type="RefSeq" id="XP_018274291.1">
    <property type="nucleotide sequence ID" value="XM_018418472.1"/>
</dbReference>
<dbReference type="Proteomes" id="UP000053890">
    <property type="component" value="Unassembled WGS sequence"/>
</dbReference>
<evidence type="ECO:0000313" key="2">
    <source>
        <dbReference type="EMBL" id="KPV78242.1"/>
    </source>
</evidence>
<name>A0A194SCB3_RHOGW</name>
<dbReference type="AlphaFoldDB" id="A0A194SCB3"/>
<dbReference type="STRING" id="578459.A0A194SCB3"/>
<dbReference type="GO" id="GO:0016747">
    <property type="term" value="F:acyltransferase activity, transferring groups other than amino-acyl groups"/>
    <property type="evidence" value="ECO:0007669"/>
    <property type="project" value="InterPro"/>
</dbReference>
<dbReference type="InterPro" id="IPR016181">
    <property type="entry name" value="Acyl_CoA_acyltransferase"/>
</dbReference>
<protein>
    <recommendedName>
        <fullName evidence="1">N-acetyltransferase domain-containing protein</fullName>
    </recommendedName>
</protein>
<sequence length="222" mass="25618">MTATRTIELVPFDPDRSTEVEELKRQRVLCGWGSDKVEVWRDQVRRGVKNLYWIFPTDRGAYKTPEFEPINHKVDEAGPPPPDLSFQPIGHVSVDWEDYDPNETTLCDRENGVCTLASFFILLSQQGKGLGSLVMKEMELKAKHELGARSITLNTIDGEYASQPWWWEQQGLTFSAATRNNEQWYQRLGYTAYKRAVPRYPTTTVDGRDILLEAVFMRKELQ</sequence>
<dbReference type="GeneID" id="28978919"/>